<proteinExistence type="predicted"/>
<reference evidence="3 4" key="1">
    <citation type="submission" date="2016-10" db="EMBL/GenBank/DDBJ databases">
        <authorList>
            <person name="de Groot N.N."/>
        </authorList>
    </citation>
    <scope>NUCLEOTIDE SEQUENCE [LARGE SCALE GENOMIC DNA]</scope>
    <source>
        <strain evidence="3 4">CPCC 201354</strain>
    </source>
</reference>
<feature type="domain" description="AMP-binding enzyme C-terminal" evidence="2">
    <location>
        <begin position="401"/>
        <end position="475"/>
    </location>
</feature>
<dbReference type="CDD" id="cd05930">
    <property type="entry name" value="A_NRPS"/>
    <property type="match status" value="1"/>
</dbReference>
<dbReference type="Gene3D" id="3.40.50.12780">
    <property type="entry name" value="N-terminal domain of ligase-like"/>
    <property type="match status" value="1"/>
</dbReference>
<dbReference type="SUPFAM" id="SSF56801">
    <property type="entry name" value="Acetyl-CoA synthetase-like"/>
    <property type="match status" value="1"/>
</dbReference>
<accession>A0A1G7ZEF2</accession>
<dbReference type="InterPro" id="IPR025110">
    <property type="entry name" value="AMP-bd_C"/>
</dbReference>
<feature type="domain" description="AMP-dependent synthetase/ligase" evidence="1">
    <location>
        <begin position="9"/>
        <end position="357"/>
    </location>
</feature>
<dbReference type="InterPro" id="IPR010071">
    <property type="entry name" value="AA_adenyl_dom"/>
</dbReference>
<name>A0A1G7ZEF2_9ACTN</name>
<dbReference type="OrthoDB" id="2472181at2"/>
<evidence type="ECO:0000313" key="3">
    <source>
        <dbReference type="EMBL" id="SDH06916.1"/>
    </source>
</evidence>
<dbReference type="Gene3D" id="3.30.300.30">
    <property type="match status" value="1"/>
</dbReference>
<evidence type="ECO:0000313" key="4">
    <source>
        <dbReference type="Proteomes" id="UP000198923"/>
    </source>
</evidence>
<dbReference type="GO" id="GO:0005737">
    <property type="term" value="C:cytoplasm"/>
    <property type="evidence" value="ECO:0007669"/>
    <property type="project" value="TreeGrafter"/>
</dbReference>
<dbReference type="InterPro" id="IPR045851">
    <property type="entry name" value="AMP-bd_C_sf"/>
</dbReference>
<dbReference type="PANTHER" id="PTHR45527:SF1">
    <property type="entry name" value="FATTY ACID SYNTHASE"/>
    <property type="match status" value="1"/>
</dbReference>
<dbReference type="Proteomes" id="UP000198923">
    <property type="component" value="Unassembled WGS sequence"/>
</dbReference>
<gene>
    <name evidence="3" type="ORF">SAMN05421505_11118</name>
</gene>
<dbReference type="InterPro" id="IPR042099">
    <property type="entry name" value="ANL_N_sf"/>
</dbReference>
<dbReference type="GO" id="GO:0044550">
    <property type="term" value="P:secondary metabolite biosynthetic process"/>
    <property type="evidence" value="ECO:0007669"/>
    <property type="project" value="TreeGrafter"/>
</dbReference>
<dbReference type="Pfam" id="PF00501">
    <property type="entry name" value="AMP-binding"/>
    <property type="match status" value="1"/>
</dbReference>
<dbReference type="NCBIfam" id="TIGR01733">
    <property type="entry name" value="AA-adenyl-dom"/>
    <property type="match status" value="1"/>
</dbReference>
<dbReference type="InterPro" id="IPR020845">
    <property type="entry name" value="AMP-binding_CS"/>
</dbReference>
<dbReference type="STRING" id="504805.SAMN05421505_11118"/>
<dbReference type="EMBL" id="FNCN01000011">
    <property type="protein sequence ID" value="SDH06916.1"/>
    <property type="molecule type" value="Genomic_DNA"/>
</dbReference>
<dbReference type="PANTHER" id="PTHR45527">
    <property type="entry name" value="NONRIBOSOMAL PEPTIDE SYNTHETASE"/>
    <property type="match status" value="1"/>
</dbReference>
<dbReference type="InterPro" id="IPR000873">
    <property type="entry name" value="AMP-dep_synth/lig_dom"/>
</dbReference>
<protein>
    <submittedName>
        <fullName evidence="3">Clorobiocin biosynthesis protein CloN4</fullName>
    </submittedName>
</protein>
<keyword evidence="4" id="KW-1185">Reference proteome</keyword>
<evidence type="ECO:0000259" key="2">
    <source>
        <dbReference type="Pfam" id="PF13193"/>
    </source>
</evidence>
<dbReference type="PROSITE" id="PS00455">
    <property type="entry name" value="AMP_BINDING"/>
    <property type="match status" value="1"/>
</dbReference>
<dbReference type="GO" id="GO:0043041">
    <property type="term" value="P:amino acid activation for nonribosomal peptide biosynthetic process"/>
    <property type="evidence" value="ECO:0007669"/>
    <property type="project" value="TreeGrafter"/>
</dbReference>
<evidence type="ECO:0000259" key="1">
    <source>
        <dbReference type="Pfam" id="PF00501"/>
    </source>
</evidence>
<dbReference type="Pfam" id="PF13193">
    <property type="entry name" value="AMP-binding_C"/>
    <property type="match status" value="1"/>
</dbReference>
<dbReference type="RefSeq" id="WP_093170756.1">
    <property type="nucleotide sequence ID" value="NZ_FNCN01000011.1"/>
</dbReference>
<dbReference type="AlphaFoldDB" id="A0A1G7ZEF2"/>
<dbReference type="GO" id="GO:0031177">
    <property type="term" value="F:phosphopantetheine binding"/>
    <property type="evidence" value="ECO:0007669"/>
    <property type="project" value="TreeGrafter"/>
</dbReference>
<sequence length="486" mass="51527">MSLHDYVVETAARHPERPAVRWVGGVLRYGELNARADALARALAAHGVGRGDRVPIWSAKSPRTVVAMQAVLRLGAVYVPVASTTPAARLAVVAADCGAAAVCTTPSGVERLAGILAPGTALVDMGQDLRPAEPVYTAVAPGEPAYILYTSGSTGRPKGVCVGHGNARAFVDWAVAELAVTPRDRLANHAPLTFDLSVLDLYAAFAAGASVHLVPPELAYTPVRLARLVRDEGITIWYSVPSALTLMIRDGGLLDEPAPPALRAVLFAGEPFAVEHVRRLAAWTGARLLNLYGPTETNVCTFHEVRPEDLRRDQPVPIGRASCGDTVWAVRRDGGVAAPGDEGVLHVDGPTVMLGYWGREPQTGPYRTGDVVRVRDDGAFDFLGRDDDLVKVRGHRVEPAEVEAVLTAHPDVGEAAVVVRGEGADAALVAFVVAGPGGPPGVLALKRHTAERLPPYMIPEQIRFTTVLPRTANGKTDRAGLKERAQ</sequence>
<organism evidence="3 4">
    <name type="scientific">Sinosporangium album</name>
    <dbReference type="NCBI Taxonomy" id="504805"/>
    <lineage>
        <taxon>Bacteria</taxon>
        <taxon>Bacillati</taxon>
        <taxon>Actinomycetota</taxon>
        <taxon>Actinomycetes</taxon>
        <taxon>Streptosporangiales</taxon>
        <taxon>Streptosporangiaceae</taxon>
        <taxon>Sinosporangium</taxon>
    </lineage>
</organism>